<dbReference type="CDD" id="cd22160">
    <property type="entry name" value="F-box_AtFBL13-like"/>
    <property type="match status" value="1"/>
</dbReference>
<keyword evidence="3" id="KW-1185">Reference proteome</keyword>
<dbReference type="SUPFAM" id="SSF52047">
    <property type="entry name" value="RNI-like"/>
    <property type="match status" value="1"/>
</dbReference>
<dbReference type="OrthoDB" id="612216at2759"/>
<dbReference type="Proteomes" id="UP000467841">
    <property type="component" value="Unassembled WGS sequence"/>
</dbReference>
<evidence type="ECO:0000259" key="1">
    <source>
        <dbReference type="SMART" id="SM00579"/>
    </source>
</evidence>
<dbReference type="InterPro" id="IPR055411">
    <property type="entry name" value="LRR_FXL15/At3g58940/PEG3-like"/>
</dbReference>
<gene>
    <name evidence="2" type="ORF">MERR_LOCUS22185</name>
</gene>
<dbReference type="SUPFAM" id="SSF81383">
    <property type="entry name" value="F-box domain"/>
    <property type="match status" value="1"/>
</dbReference>
<dbReference type="AlphaFoldDB" id="A0A6D2J5W1"/>
<evidence type="ECO:0000313" key="3">
    <source>
        <dbReference type="Proteomes" id="UP000467841"/>
    </source>
</evidence>
<reference evidence="2" key="1">
    <citation type="submission" date="2020-01" db="EMBL/GenBank/DDBJ databases">
        <authorList>
            <person name="Mishra B."/>
        </authorList>
    </citation>
    <scope>NUCLEOTIDE SEQUENCE [LARGE SCALE GENOMIC DNA]</scope>
</reference>
<dbReference type="InterPro" id="IPR050232">
    <property type="entry name" value="FBL13/AtMIF1-like"/>
</dbReference>
<name>A0A6D2J5W1_9BRAS</name>
<dbReference type="InterPro" id="IPR036047">
    <property type="entry name" value="F-box-like_dom_sf"/>
</dbReference>
<dbReference type="EMBL" id="CACVBM020001151">
    <property type="protein sequence ID" value="CAA7034950.1"/>
    <property type="molecule type" value="Genomic_DNA"/>
</dbReference>
<dbReference type="InterPro" id="IPR006566">
    <property type="entry name" value="FBD"/>
</dbReference>
<dbReference type="Pfam" id="PF24758">
    <property type="entry name" value="LRR_At5g56370"/>
    <property type="match status" value="1"/>
</dbReference>
<feature type="domain" description="FBD" evidence="1">
    <location>
        <begin position="343"/>
        <end position="413"/>
    </location>
</feature>
<dbReference type="InterPro" id="IPR032675">
    <property type="entry name" value="LRR_dom_sf"/>
</dbReference>
<dbReference type="Pfam" id="PF08387">
    <property type="entry name" value="FBD"/>
    <property type="match status" value="1"/>
</dbReference>
<evidence type="ECO:0000313" key="2">
    <source>
        <dbReference type="EMBL" id="CAA7034950.1"/>
    </source>
</evidence>
<dbReference type="Pfam" id="PF00646">
    <property type="entry name" value="F-box"/>
    <property type="match status" value="1"/>
</dbReference>
<organism evidence="2 3">
    <name type="scientific">Microthlaspi erraticum</name>
    <dbReference type="NCBI Taxonomy" id="1685480"/>
    <lineage>
        <taxon>Eukaryota</taxon>
        <taxon>Viridiplantae</taxon>
        <taxon>Streptophyta</taxon>
        <taxon>Embryophyta</taxon>
        <taxon>Tracheophyta</taxon>
        <taxon>Spermatophyta</taxon>
        <taxon>Magnoliopsida</taxon>
        <taxon>eudicotyledons</taxon>
        <taxon>Gunneridae</taxon>
        <taxon>Pentapetalae</taxon>
        <taxon>rosids</taxon>
        <taxon>malvids</taxon>
        <taxon>Brassicales</taxon>
        <taxon>Brassicaceae</taxon>
        <taxon>Coluteocarpeae</taxon>
        <taxon>Microthlaspi</taxon>
    </lineage>
</organism>
<dbReference type="InterPro" id="IPR053781">
    <property type="entry name" value="F-box_AtFBL13-like"/>
</dbReference>
<dbReference type="InterPro" id="IPR001810">
    <property type="entry name" value="F-box_dom"/>
</dbReference>
<proteinExistence type="predicted"/>
<protein>
    <recommendedName>
        <fullName evidence="1">FBD domain-containing protein</fullName>
    </recommendedName>
</protein>
<comment type="caution">
    <text evidence="2">The sequence shown here is derived from an EMBL/GenBank/DDBJ whole genome shotgun (WGS) entry which is preliminary data.</text>
</comment>
<dbReference type="Gene3D" id="3.80.10.10">
    <property type="entry name" value="Ribonuclease Inhibitor"/>
    <property type="match status" value="1"/>
</dbReference>
<accession>A0A6D2J5W1</accession>
<dbReference type="PANTHER" id="PTHR31900">
    <property type="entry name" value="F-BOX/RNI SUPERFAMILY PROTEIN-RELATED"/>
    <property type="match status" value="1"/>
</dbReference>
<dbReference type="SMART" id="SM00579">
    <property type="entry name" value="FBD"/>
    <property type="match status" value="1"/>
</dbReference>
<sequence>MDRISGLSDDLLIKVLSYLPTKLAVSASILSKRWKCLWMWLPKLEFIGNSRSPSAECKRLRCFLHRNLPLYRAPVIESFVLKLYGARFKPEDISLCVLYACSRYLRELEISYMTDYSNVSPSSLYLCRSLVILKLEGNILFDVLGMVGLPSLKKLQLVQVKFLDRGSFGRLVSVCPVLEHLSVEFRGGFDDSMGMITVTIPSLQSLSLQIPSVGILDGLVIDTPSLTYLKLEDYRQLNHSCLIENMPKLVEAYVDVSFSDIESLIGSITSVKRLKLSSEAVYGGGYVFNELEKLKLCVGTRYASDLLVRLLQDSPKLRVLSLFEMDHKLSNMICWNQPKTVPKCVMSSLQVFNWSGYIGKPHDRDIAVYILKKACLLETATILYDDSYTSKYEMLRGLSFSSRASTTCKLVFDEFLY</sequence>
<dbReference type="PANTHER" id="PTHR31900:SF28">
    <property type="entry name" value="FBD DOMAIN-CONTAINING PROTEIN"/>
    <property type="match status" value="1"/>
</dbReference>